<keyword evidence="3" id="KW-1185">Reference proteome</keyword>
<comment type="caution">
    <text evidence="2">The sequence shown here is derived from an EMBL/GenBank/DDBJ whole genome shotgun (WGS) entry which is preliminary data.</text>
</comment>
<gene>
    <name evidence="2" type="ORF">DVT68_01535</name>
</gene>
<dbReference type="EMBL" id="QQSY01000001">
    <property type="protein sequence ID" value="RDJ00613.1"/>
    <property type="molecule type" value="Genomic_DNA"/>
</dbReference>
<organism evidence="2 3">
    <name type="scientific">Dyella solisilvae</name>
    <dbReference type="NCBI Taxonomy" id="1920168"/>
    <lineage>
        <taxon>Bacteria</taxon>
        <taxon>Pseudomonadati</taxon>
        <taxon>Pseudomonadota</taxon>
        <taxon>Gammaproteobacteria</taxon>
        <taxon>Lysobacterales</taxon>
        <taxon>Rhodanobacteraceae</taxon>
        <taxon>Dyella</taxon>
    </lineage>
</organism>
<evidence type="ECO:0000313" key="3">
    <source>
        <dbReference type="Proteomes" id="UP000254711"/>
    </source>
</evidence>
<evidence type="ECO:0000313" key="2">
    <source>
        <dbReference type="EMBL" id="RDJ00613.1"/>
    </source>
</evidence>
<dbReference type="Proteomes" id="UP000254711">
    <property type="component" value="Unassembled WGS sequence"/>
</dbReference>
<dbReference type="AlphaFoldDB" id="A0A370KD88"/>
<protein>
    <submittedName>
        <fullName evidence="2">Uncharacterized protein</fullName>
    </submittedName>
</protein>
<proteinExistence type="predicted"/>
<accession>A0A370KD88</accession>
<feature type="transmembrane region" description="Helical" evidence="1">
    <location>
        <begin position="6"/>
        <end position="25"/>
    </location>
</feature>
<keyword evidence="1" id="KW-1133">Transmembrane helix</keyword>
<keyword evidence="1" id="KW-0812">Transmembrane</keyword>
<keyword evidence="1" id="KW-0472">Membrane</keyword>
<evidence type="ECO:0000256" key="1">
    <source>
        <dbReference type="SAM" id="Phobius"/>
    </source>
</evidence>
<reference evidence="2 3" key="1">
    <citation type="submission" date="2018-07" db="EMBL/GenBank/DDBJ databases">
        <title>Dyella solisilvae sp. nov., isolated from the pine and broad-leaved mixed forest soil.</title>
        <authorList>
            <person name="Gao Z."/>
            <person name="Qiu L."/>
        </authorList>
    </citation>
    <scope>NUCLEOTIDE SEQUENCE [LARGE SCALE GENOMIC DNA]</scope>
    <source>
        <strain evidence="2 3">DHG54</strain>
    </source>
</reference>
<name>A0A370KD88_9GAMM</name>
<sequence>MTIFGGWFIWGLILAGPLYWLGWRLRVKYWLPRLRSLWRRRTVQLPSQLVPLVLLGKRRGGGEGKRA</sequence>